<dbReference type="CDD" id="cd02440">
    <property type="entry name" value="AdoMet_MTases"/>
    <property type="match status" value="1"/>
</dbReference>
<dbReference type="Proteomes" id="UP000824179">
    <property type="component" value="Unassembled WGS sequence"/>
</dbReference>
<dbReference type="InterPro" id="IPR029063">
    <property type="entry name" value="SAM-dependent_MTases_sf"/>
</dbReference>
<keyword evidence="1" id="KW-0489">Methyltransferase</keyword>
<reference evidence="4" key="2">
    <citation type="journal article" date="2021" name="PeerJ">
        <title>Extensive microbial diversity within the chicken gut microbiome revealed by metagenomics and culture.</title>
        <authorList>
            <person name="Gilroy R."/>
            <person name="Ravi A."/>
            <person name="Getino M."/>
            <person name="Pursley I."/>
            <person name="Horton D.L."/>
            <person name="Alikhan N.F."/>
            <person name="Baker D."/>
            <person name="Gharbi K."/>
            <person name="Hall N."/>
            <person name="Watson M."/>
            <person name="Adriaenssens E.M."/>
            <person name="Foster-Nyarko E."/>
            <person name="Jarju S."/>
            <person name="Secka A."/>
            <person name="Antonio M."/>
            <person name="Oren A."/>
            <person name="Chaudhuri R.R."/>
            <person name="La Ragione R."/>
            <person name="Hildebrand F."/>
            <person name="Pallen M.J."/>
        </authorList>
    </citation>
    <scope>NUCLEOTIDE SEQUENCE</scope>
    <source>
        <strain evidence="4">ChiW25-3613</strain>
    </source>
</reference>
<comment type="caution">
    <text evidence="4">The sequence shown here is derived from an EMBL/GenBank/DDBJ whole genome shotgun (WGS) entry which is preliminary data.</text>
</comment>
<evidence type="ECO:0000313" key="4">
    <source>
        <dbReference type="EMBL" id="HIR38817.1"/>
    </source>
</evidence>
<evidence type="ECO:0000256" key="2">
    <source>
        <dbReference type="ARBA" id="ARBA00022679"/>
    </source>
</evidence>
<sequence length="215" mass="23722">MDEFSYAHRNTSGVNKWNKPDIPPELQRIRDGAFAREIPVARDDSLSFLIALAAAVRPRRILELGTAVGTTAAALAFICPYAHITTVERDKNFYDEAVRNFDSLGISPRIFALLGDAGGVISALEGQFDFIFMDCAKVQYIKLLPRLKQLLRPCGVLIADDVLIFGWASGEAEVPRKRKMLAQHIEEYLSAVTEDPELITSVVKVGDGMAVSVKK</sequence>
<dbReference type="EMBL" id="DVHB01000007">
    <property type="protein sequence ID" value="HIR38817.1"/>
    <property type="molecule type" value="Genomic_DNA"/>
</dbReference>
<accession>A0A9D1AES1</accession>
<dbReference type="InterPro" id="IPR002935">
    <property type="entry name" value="SAM_O-MeTrfase"/>
</dbReference>
<dbReference type="GO" id="GO:0032259">
    <property type="term" value="P:methylation"/>
    <property type="evidence" value="ECO:0007669"/>
    <property type="project" value="UniProtKB-KW"/>
</dbReference>
<dbReference type="PANTHER" id="PTHR43167:SF1">
    <property type="entry name" value="PUTATIVE (AFU_ORTHOLOGUE AFUA_6G01830)-RELATED"/>
    <property type="match status" value="1"/>
</dbReference>
<dbReference type="Pfam" id="PF01596">
    <property type="entry name" value="Methyltransf_3"/>
    <property type="match status" value="1"/>
</dbReference>
<dbReference type="PROSITE" id="PS51682">
    <property type="entry name" value="SAM_OMT_I"/>
    <property type="match status" value="1"/>
</dbReference>
<organism evidence="4 5">
    <name type="scientific">Candidatus Coproplasma stercoripullorum</name>
    <dbReference type="NCBI Taxonomy" id="2840751"/>
    <lineage>
        <taxon>Bacteria</taxon>
        <taxon>Bacillati</taxon>
        <taxon>Bacillota</taxon>
        <taxon>Clostridia</taxon>
        <taxon>Eubacteriales</taxon>
        <taxon>Candidatus Coproplasma</taxon>
    </lineage>
</organism>
<keyword evidence="3" id="KW-0949">S-adenosyl-L-methionine</keyword>
<gene>
    <name evidence="4" type="ORF">IAB90_00385</name>
</gene>
<dbReference type="PANTHER" id="PTHR43167">
    <property type="entry name" value="PUTATIVE (AFU_ORTHOLOGUE AFUA_6G01830)-RELATED"/>
    <property type="match status" value="1"/>
</dbReference>
<dbReference type="GO" id="GO:0008171">
    <property type="term" value="F:O-methyltransferase activity"/>
    <property type="evidence" value="ECO:0007669"/>
    <property type="project" value="InterPro"/>
</dbReference>
<dbReference type="Gene3D" id="3.40.50.150">
    <property type="entry name" value="Vaccinia Virus protein VP39"/>
    <property type="match status" value="1"/>
</dbReference>
<evidence type="ECO:0000313" key="5">
    <source>
        <dbReference type="Proteomes" id="UP000824179"/>
    </source>
</evidence>
<reference evidence="4" key="1">
    <citation type="submission" date="2020-10" db="EMBL/GenBank/DDBJ databases">
        <authorList>
            <person name="Gilroy R."/>
        </authorList>
    </citation>
    <scope>NUCLEOTIDE SEQUENCE</scope>
    <source>
        <strain evidence="4">ChiW25-3613</strain>
    </source>
</reference>
<evidence type="ECO:0000256" key="3">
    <source>
        <dbReference type="ARBA" id="ARBA00022691"/>
    </source>
</evidence>
<evidence type="ECO:0000256" key="1">
    <source>
        <dbReference type="ARBA" id="ARBA00022603"/>
    </source>
</evidence>
<name>A0A9D1AES1_9FIRM</name>
<protein>
    <submittedName>
        <fullName evidence="4">O-methyltransferase</fullName>
    </submittedName>
</protein>
<proteinExistence type="predicted"/>
<dbReference type="SUPFAM" id="SSF53335">
    <property type="entry name" value="S-adenosyl-L-methionine-dependent methyltransferases"/>
    <property type="match status" value="1"/>
</dbReference>
<keyword evidence="2" id="KW-0808">Transferase</keyword>
<dbReference type="AlphaFoldDB" id="A0A9D1AES1"/>